<evidence type="ECO:0000256" key="3">
    <source>
        <dbReference type="ARBA" id="ARBA00023055"/>
    </source>
</evidence>
<dbReference type="GO" id="GO:0006869">
    <property type="term" value="P:lipid transport"/>
    <property type="evidence" value="ECO:0007669"/>
    <property type="project" value="UniProtKB-KW"/>
</dbReference>
<dbReference type="PANTHER" id="PTHR16166:SF93">
    <property type="entry name" value="INTERMEMBRANE LIPID TRANSFER PROTEIN VPS13"/>
    <property type="match status" value="1"/>
</dbReference>
<protein>
    <submittedName>
        <fullName evidence="11">Vacuolar protein sorting-associated protein 13 isoform X3</fullName>
    </submittedName>
</protein>
<feature type="domain" description="Chorein N-terminal" evidence="6">
    <location>
        <begin position="2"/>
        <end position="855"/>
    </location>
</feature>
<feature type="domain" description="VPS13-like middle region" evidence="7">
    <location>
        <begin position="1077"/>
        <end position="1911"/>
    </location>
</feature>
<dbReference type="RefSeq" id="XP_024872140.1">
    <property type="nucleotide sequence ID" value="XM_025016372.1"/>
</dbReference>
<proteinExistence type="inferred from homology"/>
<dbReference type="InterPro" id="IPR056748">
    <property type="entry name" value="VPS13-like_C"/>
</dbReference>
<dbReference type="InterPro" id="IPR026847">
    <property type="entry name" value="VPS13"/>
</dbReference>
<dbReference type="InterPro" id="IPR009543">
    <property type="entry name" value="VPS13_VAB"/>
</dbReference>
<dbReference type="Pfam" id="PF25033">
    <property type="entry name" value="VPS13_M"/>
    <property type="match status" value="1"/>
</dbReference>
<feature type="coiled-coil region" evidence="4">
    <location>
        <begin position="98"/>
        <end position="130"/>
    </location>
</feature>
<reference evidence="11" key="1">
    <citation type="submission" date="2025-08" db="UniProtKB">
        <authorList>
            <consortium name="RefSeq"/>
        </authorList>
    </citation>
    <scope>IDENTIFICATION</scope>
    <source>
        <tissue evidence="11">Whole body</tissue>
    </source>
</reference>
<evidence type="ECO:0000259" key="9">
    <source>
        <dbReference type="Pfam" id="PF25037"/>
    </source>
</evidence>
<evidence type="ECO:0000259" key="6">
    <source>
        <dbReference type="Pfam" id="PF12624"/>
    </source>
</evidence>
<dbReference type="GO" id="GO:0045053">
    <property type="term" value="P:protein retention in Golgi apparatus"/>
    <property type="evidence" value="ECO:0007669"/>
    <property type="project" value="TreeGrafter"/>
</dbReference>
<feature type="domain" description="Intermembrane lipid transfer protein VPS13-like C-terminal" evidence="9">
    <location>
        <begin position="3118"/>
        <end position="3229"/>
    </location>
</feature>
<evidence type="ECO:0000259" key="7">
    <source>
        <dbReference type="Pfam" id="PF25033"/>
    </source>
</evidence>
<evidence type="ECO:0000259" key="8">
    <source>
        <dbReference type="Pfam" id="PF25036"/>
    </source>
</evidence>
<organism evidence="10 11">
    <name type="scientific">Temnothorax curvispinosus</name>
    <dbReference type="NCBI Taxonomy" id="300111"/>
    <lineage>
        <taxon>Eukaryota</taxon>
        <taxon>Metazoa</taxon>
        <taxon>Ecdysozoa</taxon>
        <taxon>Arthropoda</taxon>
        <taxon>Hexapoda</taxon>
        <taxon>Insecta</taxon>
        <taxon>Pterygota</taxon>
        <taxon>Neoptera</taxon>
        <taxon>Endopterygota</taxon>
        <taxon>Hymenoptera</taxon>
        <taxon>Apocrita</taxon>
        <taxon>Aculeata</taxon>
        <taxon>Formicoidea</taxon>
        <taxon>Formicidae</taxon>
        <taxon>Myrmicinae</taxon>
        <taxon>Temnothorax</taxon>
    </lineage>
</organism>
<gene>
    <name evidence="11" type="primary">LOC112454785</name>
</gene>
<evidence type="ECO:0000256" key="5">
    <source>
        <dbReference type="SAM" id="MobiDB-lite"/>
    </source>
</evidence>
<feature type="domain" description="Vacuolar protein sorting-associated protein 13 VPS13 adaptor binding" evidence="8">
    <location>
        <begin position="2008"/>
        <end position="2539"/>
    </location>
</feature>
<dbReference type="Pfam" id="PF25036">
    <property type="entry name" value="VPS13_VAB"/>
    <property type="match status" value="1"/>
</dbReference>
<evidence type="ECO:0000256" key="2">
    <source>
        <dbReference type="ARBA" id="ARBA00022448"/>
    </source>
</evidence>
<evidence type="ECO:0000256" key="4">
    <source>
        <dbReference type="SAM" id="Coils"/>
    </source>
</evidence>
<dbReference type="GeneID" id="112454785"/>
<sequence length="3260" mass="367787">MVFESIIAELLNKVIGEYIENLDYTQLKVSLWGGDLVLNDLLIKESALDVLDLPVRLEYGRLGKLILKIPFKDMWNGQIDAIVEELFILVVPTSQVSYNEEKETKTQLEAKRAELARVEKRKQLADIKSQEKLDDSMVEKLIARMIKNIHVEIKRIHVRYEDHVTFKEHPFSVGFTLSTFVLESCTDSWETTGNLKEMYAIPQIFKLCGLDGLAVYLNTSVEQYSKSSQSSYSTLFCSGIATMDYTPTGYQYLLGPINVKSKLRLNPKPESDGSNYTIPKVWLDLEMQKLRIGLTKRQYQTLVRLGEGLDHARKAAPYRKYRPNLTSYRGHYREWWHFAYTCVLEETVRRCRRNWDWDHMKGHRDSCRAYAEAYRTKLTTKRSAKEIDERLTDCETKLDIFNLVIIRQQIEMEVERLAEQEKSLKAKRGWFGFLWTSSQAEETKELNSAAAIMRRFEEAMTPQEKEKLYRAIDYQENSAPAHYPEMYEMVDTRFLLRGLQISLLDTDKEHPCILDLQLHGVRAGFKSRPSANAILVTASISDMKLLGVTQNGRVPSLFNPEHGSSDSALLSVSYEKNPIDRLCGDRVIVKSRSVDIIYDALTILKLVDMFKVQDSSTLNQLQTAAAERLVGLKEMSALGLEYAIQKHSVLDIQVDMQASQLIIPHGGLYDDSKALIVVNLGSLKMHSLEKGKSDMAGASVKQLVSMGKSEEEVLLHLREYSYDKFVLKIVNFQVLVSLPNEEWRSVLASTESPLTLLHPTTLEIQFHKCLVTDDPLLPKLRLLGHLPSVAVNITDVRLLQALSIAQSILPPEEEKPAELQQRISLSKSVSQLSLKELGTTISSIADKRKQQQETAAASMKQTTDLEMKFEMKEFTLSMSRQRDDDDASSEFIRLQVLQLEAELLQRTYDQKVQLRLGGVQIRQLYENQEIFMVNTPMLAGRDEYLIVVQYVNVNKRSPEFVTRHGSVVKLLRLEFTSLDALLHQEALIELLRFSTYIQDRMNSLEGAQRKEIEGRPRPTRLTSIQEETSGFLKEQLQKQRLRPTGGGRRRRQTVECIDLKVNAKIGSINLKISSAARDITALYVEGISASFLSKSSYSQMNVDLVSLSIKDLNPSSMYRDIVAVEGTESLQIQTVMYNIEQWEMDKSNMSVKVTMGCHRIVFLNAFVTSIMTFLNNFQAAQKAIKDASAAAAEAAKTNIKDVQTSASRIELSVKIKAPVIYVPMNSKNHHSLMLDMGNLMVCNVFKKLEVTNEETGECPVVDEMKIELQNLKLSRVRLNMEKFTSENEVLLLEPVTFTLLMKRNLSTAWFTAIPDIDMFGRLNKINLLLSKEDYATILKVLEQNLGETVEDSKPVQALPSAIKSECGGELEIQPAYKYEIDASREAPSLDAQERHAHTAVKFEFIMDSLVISLFTGGSKLLQSQTSPLHLPEYGLARFSLTHFAVKGRVFADGLLATSILLMNCTLDDIRQSREGSLVRIMERTGSAPFSGSSPSEDHIDKEHNARSMLDVTVRQSPNDTFADVRVFSFSIIVSLDYLMKIKDFFDVAVANKTAITSSSRNDAVMPKKKPAQQQSTASTPKMLTVNLHVEKPDIILLEDMDDINSNCIVLNTELLLKVRIMGEHQVIAGSIKDLSLLTGIYNPVKRADWIYQVLKPCSISVAGSTPEGKGLHLEVCCTDIHVSVSPGVIEILNKVIHTVTRKEEEDKEIVKLEPNYEGLWIVTPFEENNYWFLKTEVAMEALEEFITYPDDEIAAAAAVPYKPELAIVSAPTILFTLEAGVGNKTLPMLLLHVSFQSTVNDWSTKSMSVDSTMSVIMSYYNSRLALWEPLIEPIESSDNGKRRSTPWELKTKIQFNDIMLDLRGASAAVSPISESEPEELHQSTKMSIDVTSSDNLEITVTKTCLDVLKQLGHSFSSAMEASGKGPTRKVAPYVLKNETGLAIILDLEYSFFKIFDDGSRSRDHNDSYMEVILETGASIELASKTSKLDDTRLLEQLKVEIVKDREDSKFSISFKGIQGKLAIPVLRADRRFFSLKHRKEGSEEWGIVSDVIVEEGSTIVTLRSILQVHNHFAQPISVYYMTKRGNEVECVGTVAPNEKLNLPLDAVYTPTNIYWLFFSVDGYMVSVEPFVWKDLQKTVSMTKLLKCESRSKQDATEPFYIQAVGEIEQVYFENTTRHTMASTVYNVHLYPSVYLKNFLPIDIIICLPGTAQESLLEASASLQLPTIDPAKSNIIIKLPNYLEKDWSCKGEIVANPPEFAVWSFESFDSAQKVILDLGMHTSYKHSSIVMALYCPFWMLNKTGLMLSYRTTDDYLNILYHPEHFKGPILFSFRSKAFFGKKKAMIRVEDGEWSDKFSIDVAGSEGVVACKYNGMTYQIGVHNQLTYNLLTKQITFTPYYILINNADFLIECQEGDRPADPMAKVPPGECAALWPRTEHEDKTLKAKVAGQPEKTAAFIYTDSHTTLLKLDNKYGGINVDVQISEGGVYISMSAYIPGNAPALIVNHTPHTINLWEKGSINVRSVQSYNRMFYTWENPAGPRKLVWEDNNGKEIEDNLRKDNLGTFALPDIDEKLFYVSFLDGTQRVLLFTTNLKIAEDCQLAGDLEVIDQEITLNIHGIGVSLVNNITKSELLYMSITSSGIIWETRKSLGGRWRALNIKEVNAIEEGYQRYIRELQIGRDADYRAMLDPKLMVDYLNMEMLKPHRRYMRRTFQTGLWLQYRTSAHQVQLHAKINKLQIDNQFSECVFPVILAPVPPPKSVTQSTVMKPFAELSMVKRLLEYSTVQQFRYFKVLIQEFHIKVDMVFINAIMGLFEADQVNDAEESALFRTDMKLVNEPLMYHVSLITTAEQKNFFDLLHFSPLKIHISFSMTGSGGGPSALPQVLNVLLQGIGVTLTDINDIVFKLAYFERNYVFMTHKQLVSEASTHYAGQAIKQVYVLVLGLDVIGNPYGLVVGTMKGIEDLFYEPFQGAIQGPGEFAEGLYLGVRSMLGHTVGGMAGAVSKITGAMGKGIAALTFDKDYQRKRQEQLNKQPANLQESLARSGKGLVMGVFDGVTGVVTKPISGAKEEGVEGFFKGFGKGVVGLVTRPTAGVIDFASGSFGAIRRATELGEEAKRVRSPRFLQPDSLVRPYIKDEAEGNKILKDVEKGKYAHTDVYVYHVFINKDVLLLTDKRLAYLEHSDLFGGWRVDWSYTWNEFSDPARIVEKGVQIFTKDATKRKKLGGLFGSADQSKILLITDHNIKQLLCGKIQEQIDQSGI</sequence>
<dbReference type="Pfam" id="PF12624">
    <property type="entry name" value="VPS13_N"/>
    <property type="match status" value="1"/>
</dbReference>
<dbReference type="InterPro" id="IPR026854">
    <property type="entry name" value="VPS13_N"/>
</dbReference>
<dbReference type="Proteomes" id="UP000504618">
    <property type="component" value="Unplaced"/>
</dbReference>
<evidence type="ECO:0000313" key="10">
    <source>
        <dbReference type="Proteomes" id="UP000504618"/>
    </source>
</evidence>
<name>A0A6J1PT96_9HYME</name>
<evidence type="ECO:0000256" key="1">
    <source>
        <dbReference type="ARBA" id="ARBA00006545"/>
    </source>
</evidence>
<keyword evidence="10" id="KW-1185">Reference proteome</keyword>
<keyword evidence="4" id="KW-0175">Coiled coil</keyword>
<dbReference type="PANTHER" id="PTHR16166">
    <property type="entry name" value="VACUOLAR PROTEIN SORTING-ASSOCIATED PROTEIN VPS13"/>
    <property type="match status" value="1"/>
</dbReference>
<dbReference type="GO" id="GO:0006623">
    <property type="term" value="P:protein targeting to vacuole"/>
    <property type="evidence" value="ECO:0007669"/>
    <property type="project" value="TreeGrafter"/>
</dbReference>
<dbReference type="CTD" id="35693"/>
<comment type="similarity">
    <text evidence="1">Belongs to the VPS13 family.</text>
</comment>
<keyword evidence="2" id="KW-0813">Transport</keyword>
<accession>A0A6J1PT96</accession>
<evidence type="ECO:0000313" key="11">
    <source>
        <dbReference type="RefSeq" id="XP_024872140.1"/>
    </source>
</evidence>
<feature type="region of interest" description="Disordered" evidence="5">
    <location>
        <begin position="1559"/>
        <end position="1578"/>
    </location>
</feature>
<dbReference type="InterPro" id="IPR056747">
    <property type="entry name" value="VPS13-like_M"/>
</dbReference>
<keyword evidence="3" id="KW-0445">Lipid transport</keyword>
<dbReference type="Pfam" id="PF25037">
    <property type="entry name" value="VPS13_C"/>
    <property type="match status" value="1"/>
</dbReference>